<gene>
    <name evidence="1" type="ORF">GCM10025789_05100</name>
</gene>
<dbReference type="RefSeq" id="WP_345578508.1">
    <property type="nucleotide sequence ID" value="NZ_BAABLV010000008.1"/>
</dbReference>
<dbReference type="PIRSF" id="PIRSF035170">
    <property type="entry name" value="HD_phosphohydro"/>
    <property type="match status" value="1"/>
</dbReference>
<evidence type="ECO:0000313" key="1">
    <source>
        <dbReference type="EMBL" id="GAA4891275.1"/>
    </source>
</evidence>
<protein>
    <recommendedName>
        <fullName evidence="3">Metal-dependent phosphohydrolase</fullName>
    </recommendedName>
</protein>
<keyword evidence="2" id="KW-1185">Reference proteome</keyword>
<proteinExistence type="predicted"/>
<evidence type="ECO:0000313" key="2">
    <source>
        <dbReference type="Proteomes" id="UP001501521"/>
    </source>
</evidence>
<evidence type="ECO:0008006" key="3">
    <source>
        <dbReference type="Google" id="ProtNLM"/>
    </source>
</evidence>
<dbReference type="InterPro" id="IPR009218">
    <property type="entry name" value="HD_phosphohydro"/>
</dbReference>
<reference evidence="2" key="1">
    <citation type="journal article" date="2019" name="Int. J. Syst. Evol. Microbiol.">
        <title>The Global Catalogue of Microorganisms (GCM) 10K type strain sequencing project: providing services to taxonomists for standard genome sequencing and annotation.</title>
        <authorList>
            <consortium name="The Broad Institute Genomics Platform"/>
            <consortium name="The Broad Institute Genome Sequencing Center for Infectious Disease"/>
            <person name="Wu L."/>
            <person name="Ma J."/>
        </authorList>
    </citation>
    <scope>NUCLEOTIDE SEQUENCE [LARGE SCALE GENOMIC DNA]</scope>
    <source>
        <strain evidence="2">JCM 19125</strain>
    </source>
</reference>
<dbReference type="SUPFAM" id="SSF109604">
    <property type="entry name" value="HD-domain/PDEase-like"/>
    <property type="match status" value="1"/>
</dbReference>
<comment type="caution">
    <text evidence="1">The sequence shown here is derived from an EMBL/GenBank/DDBJ whole genome shotgun (WGS) entry which is preliminary data.</text>
</comment>
<dbReference type="PANTHER" id="PTHR21174:SF0">
    <property type="entry name" value="HD PHOSPHOHYDROLASE FAMILY PROTEIN-RELATED"/>
    <property type="match status" value="1"/>
</dbReference>
<dbReference type="Proteomes" id="UP001501521">
    <property type="component" value="Unassembled WGS sequence"/>
</dbReference>
<dbReference type="PANTHER" id="PTHR21174">
    <property type="match status" value="1"/>
</dbReference>
<name>A0ABP9F180_9ACTN</name>
<organism evidence="1 2">
    <name type="scientific">Tessaracoccus lubricantis</name>
    <dbReference type="NCBI Taxonomy" id="545543"/>
    <lineage>
        <taxon>Bacteria</taxon>
        <taxon>Bacillati</taxon>
        <taxon>Actinomycetota</taxon>
        <taxon>Actinomycetes</taxon>
        <taxon>Propionibacteriales</taxon>
        <taxon>Propionibacteriaceae</taxon>
        <taxon>Tessaracoccus</taxon>
    </lineage>
</organism>
<dbReference type="EMBL" id="BAABLV010000008">
    <property type="protein sequence ID" value="GAA4891275.1"/>
    <property type="molecule type" value="Genomic_DNA"/>
</dbReference>
<accession>A0ABP9F180</accession>
<sequence>MVRQEVLPAGVAAELLARWQEPHRRYHGVTHLDDGLAVLEQLGGGDLEKIAYWCHDAVHTNSSPTDELASAEVARALLAPHLTPGEVDEVCRLVLVTVSHLPAPEDERGARVADADLHGLGLPWDAYVANLAAIRAELPGLSDAGWRERRQAFAARMLQRPHIFATEVGRQRWEVTARDNLEREVARESL</sequence>